<dbReference type="SUPFAM" id="SSF51419">
    <property type="entry name" value="PLP-binding barrel"/>
    <property type="match status" value="1"/>
</dbReference>
<dbReference type="InterPro" id="IPR001608">
    <property type="entry name" value="Ala_racemase_N"/>
</dbReference>
<evidence type="ECO:0000256" key="2">
    <source>
        <dbReference type="ARBA" id="ARBA00022898"/>
    </source>
</evidence>
<evidence type="ECO:0000259" key="4">
    <source>
        <dbReference type="Pfam" id="PF01168"/>
    </source>
</evidence>
<dbReference type="GO" id="GO:0008784">
    <property type="term" value="F:alanine racemase activity"/>
    <property type="evidence" value="ECO:0007669"/>
    <property type="project" value="TreeGrafter"/>
</dbReference>
<dbReference type="GO" id="GO:0005829">
    <property type="term" value="C:cytosol"/>
    <property type="evidence" value="ECO:0007669"/>
    <property type="project" value="TreeGrafter"/>
</dbReference>
<sequence>MIQSLTPRIEINLAKIAHNANVLLQLYDKKGIGIMGVTKAVCGDPAVAKVFVEAGIHTLADSKISNIKKMQDAKVEAEYVLLKISSIQEVKDVTRYANVSIQSEWVVIEKLSQSAKRANQRHKIILMIEMGDGREGILPKDIHEMVQKILGLSGVQLVGIAANFACFGGVKPSNEKLSVLSLLASELESTYSLCFDYISGGNSANYQWFTKVEDPGNINNVRLGESILLGVETLEQKTIPALYTNAFTFVSEVVEAKEKPSLPDGEIGRDAFGNIPSFKDKGMMNRVILGVGHQDILIRGLTPLMDVEILGASSDHMVIDAKTSGLRVGDEVDFSCTYGALLAAMTSPYVTKKYVCH</sequence>
<dbReference type="Gene3D" id="3.20.20.10">
    <property type="entry name" value="Alanine racemase"/>
    <property type="match status" value="1"/>
</dbReference>
<keyword evidence="3" id="KW-0413">Isomerase</keyword>
<dbReference type="GO" id="GO:0030170">
    <property type="term" value="F:pyridoxal phosphate binding"/>
    <property type="evidence" value="ECO:0007669"/>
    <property type="project" value="TreeGrafter"/>
</dbReference>
<dbReference type="Proteomes" id="UP000275076">
    <property type="component" value="Unassembled WGS sequence"/>
</dbReference>
<keyword evidence="6" id="KW-1185">Reference proteome</keyword>
<dbReference type="InterPro" id="IPR000821">
    <property type="entry name" value="Ala_racemase"/>
</dbReference>
<feature type="domain" description="Alanine racemase N-terminal" evidence="4">
    <location>
        <begin position="11"/>
        <end position="227"/>
    </location>
</feature>
<dbReference type="CDD" id="cd06815">
    <property type="entry name" value="PLPDE_III_AR_like_1"/>
    <property type="match status" value="1"/>
</dbReference>
<gene>
    <name evidence="5" type="ORF">D7Z54_03460</name>
</gene>
<dbReference type="OrthoDB" id="504078at2"/>
<dbReference type="RefSeq" id="WP_125554461.1">
    <property type="nucleotide sequence ID" value="NZ_RBVX01000002.1"/>
</dbReference>
<evidence type="ECO:0000256" key="3">
    <source>
        <dbReference type="ARBA" id="ARBA00023235"/>
    </source>
</evidence>
<organism evidence="5 6">
    <name type="scientific">Salibacterium salarium</name>
    <dbReference type="NCBI Taxonomy" id="284579"/>
    <lineage>
        <taxon>Bacteria</taxon>
        <taxon>Bacillati</taxon>
        <taxon>Bacillota</taxon>
        <taxon>Bacilli</taxon>
        <taxon>Bacillales</taxon>
        <taxon>Bacillaceae</taxon>
    </lineage>
</organism>
<dbReference type="InterPro" id="IPR029066">
    <property type="entry name" value="PLP-binding_barrel"/>
</dbReference>
<name>A0A3R9RGG5_9BACI</name>
<evidence type="ECO:0000313" key="6">
    <source>
        <dbReference type="Proteomes" id="UP000275076"/>
    </source>
</evidence>
<comment type="caution">
    <text evidence="5">The sequence shown here is derived from an EMBL/GenBank/DDBJ whole genome shotgun (WGS) entry which is preliminary data.</text>
</comment>
<evidence type="ECO:0000313" key="5">
    <source>
        <dbReference type="EMBL" id="RSL34902.1"/>
    </source>
</evidence>
<proteinExistence type="predicted"/>
<dbReference type="EMBL" id="RBVX01000002">
    <property type="protein sequence ID" value="RSL34902.1"/>
    <property type="molecule type" value="Genomic_DNA"/>
</dbReference>
<dbReference type="Pfam" id="PF01168">
    <property type="entry name" value="Ala_racemase_N"/>
    <property type="match status" value="1"/>
</dbReference>
<accession>A0A3R9RGG5</accession>
<dbReference type="PANTHER" id="PTHR30511:SF3">
    <property type="entry name" value="LYSINE RACEMASE"/>
    <property type="match status" value="1"/>
</dbReference>
<dbReference type="PANTHER" id="PTHR30511">
    <property type="entry name" value="ALANINE RACEMASE"/>
    <property type="match status" value="1"/>
</dbReference>
<comment type="cofactor">
    <cofactor evidence="1">
        <name>pyridoxal 5'-phosphate</name>
        <dbReference type="ChEBI" id="CHEBI:597326"/>
    </cofactor>
</comment>
<keyword evidence="2" id="KW-0663">Pyridoxal phosphate</keyword>
<evidence type="ECO:0000256" key="1">
    <source>
        <dbReference type="ARBA" id="ARBA00001933"/>
    </source>
</evidence>
<protein>
    <submittedName>
        <fullName evidence="5">Alanine/ornithine racemase family PLP-dependent enzyme</fullName>
    </submittedName>
</protein>
<dbReference type="AlphaFoldDB" id="A0A3R9RGG5"/>
<reference evidence="5 6" key="1">
    <citation type="submission" date="2018-10" db="EMBL/GenBank/DDBJ databases">
        <title>Draft genome sequence of Bacillus salarius IM0101, isolated from a hypersaline soil in Inner Mongolia, China.</title>
        <authorList>
            <person name="Yamprayoonswat W."/>
            <person name="Boonvisut S."/>
            <person name="Jumpathong W."/>
            <person name="Sittihan S."/>
            <person name="Ruangsuj P."/>
            <person name="Wanthongcharoen S."/>
            <person name="Thongpramul N."/>
            <person name="Pimmason S."/>
            <person name="Yu B."/>
            <person name="Yasawong M."/>
        </authorList>
    </citation>
    <scope>NUCLEOTIDE SEQUENCE [LARGE SCALE GENOMIC DNA]</scope>
    <source>
        <strain evidence="5 6">IM0101</strain>
    </source>
</reference>